<accession>S6ARU3</accession>
<feature type="domain" description="Metalloprotease TldD/E central" evidence="9">
    <location>
        <begin position="125"/>
        <end position="232"/>
    </location>
</feature>
<dbReference type="InterPro" id="IPR036059">
    <property type="entry name" value="TldD/PmbA_sf"/>
</dbReference>
<organism evidence="10 11">
    <name type="scientific">Metapseudomonas resinovorans NBRC 106553</name>
    <dbReference type="NCBI Taxonomy" id="1245471"/>
    <lineage>
        <taxon>Bacteria</taxon>
        <taxon>Pseudomonadati</taxon>
        <taxon>Pseudomonadota</taxon>
        <taxon>Gammaproteobacteria</taxon>
        <taxon>Pseudomonadales</taxon>
        <taxon>Pseudomonadaceae</taxon>
        <taxon>Metapseudomonas</taxon>
    </lineage>
</organism>
<evidence type="ECO:0000259" key="8">
    <source>
        <dbReference type="Pfam" id="PF19289"/>
    </source>
</evidence>
<keyword evidence="5" id="KW-0378">Hydrolase</keyword>
<evidence type="ECO:0000256" key="1">
    <source>
        <dbReference type="ARBA" id="ARBA00004496"/>
    </source>
</evidence>
<dbReference type="Pfam" id="PF01523">
    <property type="entry name" value="PmbA_TldD_1st"/>
    <property type="match status" value="1"/>
</dbReference>
<dbReference type="STRING" id="1245471.PCA10_10190"/>
<dbReference type="PANTHER" id="PTHR43421">
    <property type="entry name" value="METALLOPROTEASE PMBA"/>
    <property type="match status" value="1"/>
</dbReference>
<dbReference type="InterPro" id="IPR045569">
    <property type="entry name" value="Metalloprtase-TldD/E_C"/>
</dbReference>
<dbReference type="HOGENOM" id="CLU_026425_0_0_6"/>
<keyword evidence="3" id="KW-0963">Cytoplasm</keyword>
<dbReference type="SUPFAM" id="SSF111283">
    <property type="entry name" value="Putative modulator of DNA gyrase, PmbA/TldD"/>
    <property type="match status" value="1"/>
</dbReference>
<evidence type="ECO:0000256" key="2">
    <source>
        <dbReference type="ARBA" id="ARBA00005836"/>
    </source>
</evidence>
<comment type="similarity">
    <text evidence="2">Belongs to the peptidase U62 family.</text>
</comment>
<dbReference type="Pfam" id="PF19289">
    <property type="entry name" value="PmbA_TldD_3rd"/>
    <property type="match status" value="1"/>
</dbReference>
<dbReference type="Proteomes" id="UP000015503">
    <property type="component" value="Chromosome"/>
</dbReference>
<proteinExistence type="inferred from homology"/>
<dbReference type="GO" id="GO:0005829">
    <property type="term" value="C:cytosol"/>
    <property type="evidence" value="ECO:0007669"/>
    <property type="project" value="TreeGrafter"/>
</dbReference>
<dbReference type="GO" id="GO:0008237">
    <property type="term" value="F:metallopeptidase activity"/>
    <property type="evidence" value="ECO:0007669"/>
    <property type="project" value="UniProtKB-KW"/>
</dbReference>
<evidence type="ECO:0000256" key="5">
    <source>
        <dbReference type="ARBA" id="ARBA00022801"/>
    </source>
</evidence>
<sequence>MSEVEVVGPEALPELQSRVERILAEARRQGASACEVAVSVEQGLSTSVRQGEVETVEFNRDQGFGITLYVGQRKGSASTSASGEDAIRETVAAALAIAKHASEDECAGLADAALMARELPDLDLYHPWSITPEQAVEQALLCEAGAFATDKRVSKADGTTLNTHQGCRVYGNSHGFVGGYASTRHSLSCVMIGESDGQMQRDYWYDVNRIGSQLADPASIGRRAAERTAARLGARPVPTCEVPVLFAAELATGLFGSFLGAISGGNLYRKSSFLEGTLGQRLFPEWLSIDERPHIPRAMASATFDNDGLATYAKPFVEKGELVSYILGTYSGRKLGLPSTANAGGVHNLFVTHGQEDLTALLRRMGRGLLVTELMGQGLNMVTGDYSRGAAGFWVENGEIQFPVQEVTIAGNLKDMFRQIIAVGSDLELRGNIRTGSVLIERMTVAGS</sequence>
<dbReference type="Pfam" id="PF19290">
    <property type="entry name" value="PmbA_TldD_2nd"/>
    <property type="match status" value="1"/>
</dbReference>
<evidence type="ECO:0000313" key="11">
    <source>
        <dbReference type="Proteomes" id="UP000015503"/>
    </source>
</evidence>
<feature type="domain" description="Metalloprotease TldD/E C-terminal" evidence="8">
    <location>
        <begin position="239"/>
        <end position="447"/>
    </location>
</feature>
<keyword evidence="6" id="KW-0482">Metalloprotease</keyword>
<dbReference type="EMBL" id="AP013068">
    <property type="protein sequence ID" value="BAN46751.1"/>
    <property type="molecule type" value="Genomic_DNA"/>
</dbReference>
<comment type="subcellular location">
    <subcellularLocation>
        <location evidence="1">Cytoplasm</location>
    </subcellularLocation>
</comment>
<keyword evidence="4" id="KW-0645">Protease</keyword>
<evidence type="ECO:0000259" key="9">
    <source>
        <dbReference type="Pfam" id="PF19290"/>
    </source>
</evidence>
<dbReference type="InterPro" id="IPR045570">
    <property type="entry name" value="Metalloprtase-TldD/E_cen_dom"/>
</dbReference>
<dbReference type="PATRIC" id="fig|1245471.3.peg.1029"/>
<name>S6ARU3_METRE</name>
<dbReference type="InterPro" id="IPR035068">
    <property type="entry name" value="TldD/PmbA_N"/>
</dbReference>
<evidence type="ECO:0000256" key="4">
    <source>
        <dbReference type="ARBA" id="ARBA00022670"/>
    </source>
</evidence>
<dbReference type="OrthoDB" id="9803618at2"/>
<dbReference type="GO" id="GO:0006508">
    <property type="term" value="P:proteolysis"/>
    <property type="evidence" value="ECO:0007669"/>
    <property type="project" value="UniProtKB-KW"/>
</dbReference>
<dbReference type="eggNOG" id="COG0312">
    <property type="taxonomic scope" value="Bacteria"/>
</dbReference>
<dbReference type="KEGG" id="pre:PCA10_10190"/>
<evidence type="ECO:0000256" key="3">
    <source>
        <dbReference type="ARBA" id="ARBA00022490"/>
    </source>
</evidence>
<dbReference type="FunFam" id="3.30.2290.10:FF:000002">
    <property type="entry name" value="Metalloprotease PmbA homolog"/>
    <property type="match status" value="1"/>
</dbReference>
<evidence type="ECO:0000259" key="7">
    <source>
        <dbReference type="Pfam" id="PF01523"/>
    </source>
</evidence>
<evidence type="ECO:0000313" key="10">
    <source>
        <dbReference type="EMBL" id="BAN46751.1"/>
    </source>
</evidence>
<dbReference type="RefSeq" id="WP_016490953.1">
    <property type="nucleotide sequence ID" value="NC_021499.1"/>
</dbReference>
<dbReference type="AlphaFoldDB" id="S6ARU3"/>
<dbReference type="NCBIfam" id="NF008268">
    <property type="entry name" value="PRK11040.1"/>
    <property type="match status" value="1"/>
</dbReference>
<dbReference type="PANTHER" id="PTHR43421:SF1">
    <property type="entry name" value="METALLOPROTEASE PMBA"/>
    <property type="match status" value="1"/>
</dbReference>
<reference evidence="10 11" key="1">
    <citation type="journal article" date="2013" name="Genome Announc.">
        <title>Complete Genome Sequence of the Carbazole Degrader Pseudomonas resinovorans Strain CA10 (NBRC 106553).</title>
        <authorList>
            <person name="Shintani M."/>
            <person name="Hosoyama A."/>
            <person name="Ohji S."/>
            <person name="Tsuchikane K."/>
            <person name="Takarada H."/>
            <person name="Yamazoe A."/>
            <person name="Fujita N."/>
            <person name="Nojiri H."/>
        </authorList>
    </citation>
    <scope>NUCLEOTIDE SEQUENCE [LARGE SCALE GENOMIC DNA]</scope>
    <source>
        <strain evidence="10 11">NBRC 106553</strain>
    </source>
</reference>
<dbReference type="InterPro" id="IPR047657">
    <property type="entry name" value="PmbA"/>
</dbReference>
<dbReference type="InterPro" id="IPR002510">
    <property type="entry name" value="Metalloprtase-TldD/E_N"/>
</dbReference>
<feature type="domain" description="Metalloprotease TldD/E N-terminal" evidence="7">
    <location>
        <begin position="34"/>
        <end position="98"/>
    </location>
</feature>
<protein>
    <submittedName>
        <fullName evidence="10">PmbA protein</fullName>
    </submittedName>
</protein>
<gene>
    <name evidence="10" type="primary">pmbA</name>
    <name evidence="10" type="ORF">PCA10_10190</name>
</gene>
<evidence type="ECO:0000256" key="6">
    <source>
        <dbReference type="ARBA" id="ARBA00023049"/>
    </source>
</evidence>
<dbReference type="Gene3D" id="3.30.2290.10">
    <property type="entry name" value="PmbA/TldD superfamily"/>
    <property type="match status" value="1"/>
</dbReference>
<keyword evidence="11" id="KW-1185">Reference proteome</keyword>